<comment type="caution">
    <text evidence="2">The sequence shown here is derived from an EMBL/GenBank/DDBJ whole genome shotgun (WGS) entry which is preliminary data.</text>
</comment>
<accession>A0A7W7CPA4</accession>
<dbReference type="SUPFAM" id="SSF48557">
    <property type="entry name" value="L-aspartase-like"/>
    <property type="match status" value="1"/>
</dbReference>
<dbReference type="Proteomes" id="UP000542742">
    <property type="component" value="Unassembled WGS sequence"/>
</dbReference>
<dbReference type="InterPro" id="IPR001106">
    <property type="entry name" value="Aromatic_Lyase"/>
</dbReference>
<proteinExistence type="predicted"/>
<name>A0A7W7CPA4_9ACTN</name>
<protein>
    <submittedName>
        <fullName evidence="2">Histidine ammonia-lyase</fullName>
        <ecNumber evidence="2">4.3.1.3</ecNumber>
    </submittedName>
</protein>
<dbReference type="RefSeq" id="WP_184950975.1">
    <property type="nucleotide sequence ID" value="NZ_BOMC01000079.1"/>
</dbReference>
<dbReference type="Pfam" id="PF00221">
    <property type="entry name" value="Lyase_aromatic"/>
    <property type="match status" value="1"/>
</dbReference>
<dbReference type="PANTHER" id="PTHR10362">
    <property type="entry name" value="HISTIDINE AMMONIA-LYASE"/>
    <property type="match status" value="1"/>
</dbReference>
<sequence length="482" mass="50036">MQAERLDGANLTISGLVAIASGRSGVEVESAALHRVGETNALMQRARAHGAVYGANTGVGANRHERADDEERGLRLLRSHCAAVGPVEDDLTARAAMAVRLNQILAGGSGISPRVAEALAQALDEGAVPTIHSWGAIGTADLAALAELGLTLAGERPWQNGKGPTTTIDATDALPLISSSALTVATAALALQRMQSQLRASIVVAALSFLALRGNPEAYDVAVHRNRAHPGQIEVARLMSRLVAGAAAPVRIQDPFGLRVLPQVSAPAIHAARTLDDVLSEEINAAVENPLVTSEGVLHHGQFHTATLASSLDAARGAFLPVLSLSTARLGLLMRPDLTGLRAFLAAGPVGSSGLMISEYVVQDVLTQIRVGMTPTAAGTLSISLGLEEHASFATQGARALRTMTRLAPTLLAAELVAAVRALRMAPGRLIVGPLRDAFHLADEALDPSEDDRPLGIDLEQGAELLPRLGAVLDYSSMGLSA</sequence>
<keyword evidence="3" id="KW-1185">Reference proteome</keyword>
<dbReference type="Gene3D" id="1.20.200.10">
    <property type="entry name" value="Fumarase/aspartase (Central domain)"/>
    <property type="match status" value="1"/>
</dbReference>
<dbReference type="InterPro" id="IPR024083">
    <property type="entry name" value="Fumarase/histidase_N"/>
</dbReference>
<evidence type="ECO:0000256" key="1">
    <source>
        <dbReference type="ARBA" id="ARBA00023239"/>
    </source>
</evidence>
<dbReference type="GO" id="GO:0004397">
    <property type="term" value="F:histidine ammonia-lyase activity"/>
    <property type="evidence" value="ECO:0007669"/>
    <property type="project" value="UniProtKB-EC"/>
</dbReference>
<reference evidence="2 3" key="1">
    <citation type="submission" date="2020-08" db="EMBL/GenBank/DDBJ databases">
        <title>Sequencing the genomes of 1000 actinobacteria strains.</title>
        <authorList>
            <person name="Klenk H.-P."/>
        </authorList>
    </citation>
    <scope>NUCLEOTIDE SEQUENCE [LARGE SCALE GENOMIC DNA]</scope>
    <source>
        <strain evidence="2 3">DSM 45518</strain>
    </source>
</reference>
<dbReference type="AlphaFoldDB" id="A0A7W7CPA4"/>
<gene>
    <name evidence="2" type="ORF">BKA14_002382</name>
</gene>
<dbReference type="Gene3D" id="1.10.275.10">
    <property type="entry name" value="Fumarase/aspartase (N-terminal domain)"/>
    <property type="match status" value="1"/>
</dbReference>
<dbReference type="InterPro" id="IPR008948">
    <property type="entry name" value="L-Aspartase-like"/>
</dbReference>
<dbReference type="EMBL" id="JACHMF010000001">
    <property type="protein sequence ID" value="MBB4692234.1"/>
    <property type="molecule type" value="Genomic_DNA"/>
</dbReference>
<dbReference type="EC" id="4.3.1.3" evidence="2"/>
<keyword evidence="1 2" id="KW-0456">Lyase</keyword>
<evidence type="ECO:0000313" key="3">
    <source>
        <dbReference type="Proteomes" id="UP000542742"/>
    </source>
</evidence>
<organism evidence="2 3">
    <name type="scientific">Paractinoplanes abujensis</name>
    <dbReference type="NCBI Taxonomy" id="882441"/>
    <lineage>
        <taxon>Bacteria</taxon>
        <taxon>Bacillati</taxon>
        <taxon>Actinomycetota</taxon>
        <taxon>Actinomycetes</taxon>
        <taxon>Micromonosporales</taxon>
        <taxon>Micromonosporaceae</taxon>
        <taxon>Paractinoplanes</taxon>
    </lineage>
</organism>
<evidence type="ECO:0000313" key="2">
    <source>
        <dbReference type="EMBL" id="MBB4692234.1"/>
    </source>
</evidence>